<keyword evidence="1" id="KW-0812">Transmembrane</keyword>
<proteinExistence type="predicted"/>
<keyword evidence="1" id="KW-0472">Membrane</keyword>
<evidence type="ECO:0000313" key="2">
    <source>
        <dbReference type="EMBL" id="OXC76502.1"/>
    </source>
</evidence>
<dbReference type="AlphaFoldDB" id="A0A226WZ92"/>
<accession>A0A226WZ92</accession>
<dbReference type="EMBL" id="MTHB01000123">
    <property type="protein sequence ID" value="OXC76502.1"/>
    <property type="molecule type" value="Genomic_DNA"/>
</dbReference>
<evidence type="ECO:0000313" key="3">
    <source>
        <dbReference type="Proteomes" id="UP000214720"/>
    </source>
</evidence>
<evidence type="ECO:0000256" key="1">
    <source>
        <dbReference type="SAM" id="Phobius"/>
    </source>
</evidence>
<name>A0A226WZ92_CABSO</name>
<feature type="transmembrane region" description="Helical" evidence="1">
    <location>
        <begin position="7"/>
        <end position="28"/>
    </location>
</feature>
<comment type="caution">
    <text evidence="2">The sequence shown here is derived from an EMBL/GenBank/DDBJ whole genome shotgun (WGS) entry which is preliminary data.</text>
</comment>
<keyword evidence="1" id="KW-1133">Transmembrane helix</keyword>
<reference evidence="3" key="1">
    <citation type="submission" date="2017-01" db="EMBL/GenBank/DDBJ databases">
        <title>Genome Analysis of Deinococcus marmoris KOPRI26562.</title>
        <authorList>
            <person name="Kim J.H."/>
            <person name="Oh H.-M."/>
        </authorList>
    </citation>
    <scope>NUCLEOTIDE SEQUENCE [LARGE SCALE GENOMIC DNA]</scope>
    <source>
        <strain evidence="3">PAMC 26633</strain>
    </source>
</reference>
<feature type="transmembrane region" description="Helical" evidence="1">
    <location>
        <begin position="34"/>
        <end position="54"/>
    </location>
</feature>
<gene>
    <name evidence="2" type="ORF">BSU04_21035</name>
</gene>
<dbReference type="Proteomes" id="UP000214720">
    <property type="component" value="Unassembled WGS sequence"/>
</dbReference>
<protein>
    <submittedName>
        <fullName evidence="2">Uncharacterized protein</fullName>
    </submittedName>
</protein>
<sequence>MKTHVTKWLLLSNACAVLLTLIALWGWWEREPIWWYPVTVVVFAWLYLAGAIALSKIRIWRSYVSTIMYMEALEDGLCKDRLFTWEGRARWYREHGSPWRLQALS</sequence>
<organism evidence="2 3">
    <name type="scientific">Caballeronia sordidicola</name>
    <name type="common">Burkholderia sordidicola</name>
    <dbReference type="NCBI Taxonomy" id="196367"/>
    <lineage>
        <taxon>Bacteria</taxon>
        <taxon>Pseudomonadati</taxon>
        <taxon>Pseudomonadota</taxon>
        <taxon>Betaproteobacteria</taxon>
        <taxon>Burkholderiales</taxon>
        <taxon>Burkholderiaceae</taxon>
        <taxon>Caballeronia</taxon>
    </lineage>
</organism>